<dbReference type="InterPro" id="IPR011990">
    <property type="entry name" value="TPR-like_helical_dom_sf"/>
</dbReference>
<dbReference type="AlphaFoldDB" id="A0A9J7BSB1"/>
<dbReference type="InterPro" id="IPR051012">
    <property type="entry name" value="CellSynth/LPSAsmb/PSIAsmb"/>
</dbReference>
<feature type="repeat" description="TPR" evidence="3">
    <location>
        <begin position="172"/>
        <end position="205"/>
    </location>
</feature>
<dbReference type="PROSITE" id="PS50293">
    <property type="entry name" value="TPR_REGION"/>
    <property type="match status" value="1"/>
</dbReference>
<dbReference type="InterPro" id="IPR013105">
    <property type="entry name" value="TPR_2"/>
</dbReference>
<reference evidence="5" key="1">
    <citation type="submission" date="2021-04" db="EMBL/GenBank/DDBJ databases">
        <title>Phylogenetic analysis of Acidobacteriaceae.</title>
        <authorList>
            <person name="Qiu L."/>
            <person name="Zhang Q."/>
        </authorList>
    </citation>
    <scope>NUCLEOTIDE SEQUENCE</scope>
    <source>
        <strain evidence="5">DSM 25168</strain>
    </source>
</reference>
<evidence type="ECO:0000256" key="2">
    <source>
        <dbReference type="ARBA" id="ARBA00022803"/>
    </source>
</evidence>
<keyword evidence="2 3" id="KW-0802">TPR repeat</keyword>
<dbReference type="SMART" id="SM00028">
    <property type="entry name" value="TPR"/>
    <property type="match status" value="8"/>
</dbReference>
<evidence type="ECO:0000256" key="3">
    <source>
        <dbReference type="PROSITE-ProRule" id="PRU00339"/>
    </source>
</evidence>
<dbReference type="Gene3D" id="1.25.40.10">
    <property type="entry name" value="Tetratricopeptide repeat domain"/>
    <property type="match status" value="2"/>
</dbReference>
<dbReference type="Proteomes" id="UP001059380">
    <property type="component" value="Chromosome"/>
</dbReference>
<accession>A0A9J7BSB1</accession>
<evidence type="ECO:0000256" key="1">
    <source>
        <dbReference type="ARBA" id="ARBA00022737"/>
    </source>
</evidence>
<keyword evidence="1" id="KW-0677">Repeat</keyword>
<keyword evidence="6" id="KW-1185">Reference proteome</keyword>
<evidence type="ECO:0000256" key="4">
    <source>
        <dbReference type="SAM" id="SignalP"/>
    </source>
</evidence>
<gene>
    <name evidence="5" type="ORF">MOP44_07410</name>
</gene>
<evidence type="ECO:0000313" key="6">
    <source>
        <dbReference type="Proteomes" id="UP001059380"/>
    </source>
</evidence>
<feature type="signal peptide" evidence="4">
    <location>
        <begin position="1"/>
        <end position="22"/>
    </location>
</feature>
<dbReference type="Pfam" id="PF07719">
    <property type="entry name" value="TPR_2"/>
    <property type="match status" value="1"/>
</dbReference>
<dbReference type="EMBL" id="CP093313">
    <property type="protein sequence ID" value="UWZ85763.1"/>
    <property type="molecule type" value="Genomic_DNA"/>
</dbReference>
<dbReference type="Pfam" id="PF14559">
    <property type="entry name" value="TPR_19"/>
    <property type="match status" value="1"/>
</dbReference>
<feature type="chain" id="PRO_5039892939" evidence="4">
    <location>
        <begin position="23"/>
        <end position="348"/>
    </location>
</feature>
<protein>
    <submittedName>
        <fullName evidence="5">Tetratricopeptide repeat protein</fullName>
    </submittedName>
</protein>
<dbReference type="KEGG" id="orp:MOP44_07410"/>
<feature type="repeat" description="TPR" evidence="3">
    <location>
        <begin position="240"/>
        <end position="273"/>
    </location>
</feature>
<keyword evidence="4" id="KW-0732">Signal</keyword>
<dbReference type="RefSeq" id="WP_260795362.1">
    <property type="nucleotide sequence ID" value="NZ_CP093313.1"/>
</dbReference>
<organism evidence="5 6">
    <name type="scientific">Occallatibacter riparius</name>
    <dbReference type="NCBI Taxonomy" id="1002689"/>
    <lineage>
        <taxon>Bacteria</taxon>
        <taxon>Pseudomonadati</taxon>
        <taxon>Acidobacteriota</taxon>
        <taxon>Terriglobia</taxon>
        <taxon>Terriglobales</taxon>
        <taxon>Acidobacteriaceae</taxon>
        <taxon>Occallatibacter</taxon>
    </lineage>
</organism>
<dbReference type="InterPro" id="IPR019734">
    <property type="entry name" value="TPR_rpt"/>
</dbReference>
<sequence>MKQLVFVALVLFAARLPLVAQSPEPGISVGDTTAQRWTFEDAQALAGKGRLDQAMNILNQLAAQTPESAGVERLRGMIFYQRDLLPQASDAFSKAISQDANDRQSTEMQGVTLFRLGKPQDAIPYLEKAHASVQTANVDPQYVLGLAYSDVGRYDDARHAFAVQYGFQPDSAEAYLLAARLFLRRELKEQAATQAQKALEVNPKLPLAHQLLGEAALARGDQENAIKELEAERAINPLNGELYDRLGDAYLRSGQYENAQQALNRAVLLTPTSTGPYILLGETFLKLKDPIQALRYLTRAVKMDPSNYITHNLLGQAYKATGQIAEANREFKTVVELQHRDDPKPAGK</sequence>
<dbReference type="Pfam" id="PF13432">
    <property type="entry name" value="TPR_16"/>
    <property type="match status" value="2"/>
</dbReference>
<dbReference type="PANTHER" id="PTHR45586">
    <property type="entry name" value="TPR REPEAT-CONTAINING PROTEIN PA4667"/>
    <property type="match status" value="1"/>
</dbReference>
<dbReference type="PROSITE" id="PS50005">
    <property type="entry name" value="TPR"/>
    <property type="match status" value="3"/>
</dbReference>
<feature type="repeat" description="TPR" evidence="3">
    <location>
        <begin position="274"/>
        <end position="307"/>
    </location>
</feature>
<dbReference type="SUPFAM" id="SSF48452">
    <property type="entry name" value="TPR-like"/>
    <property type="match status" value="2"/>
</dbReference>
<evidence type="ECO:0000313" key="5">
    <source>
        <dbReference type="EMBL" id="UWZ85763.1"/>
    </source>
</evidence>
<proteinExistence type="predicted"/>
<dbReference type="PANTHER" id="PTHR45586:SF1">
    <property type="entry name" value="LIPOPOLYSACCHARIDE ASSEMBLY PROTEIN B"/>
    <property type="match status" value="1"/>
</dbReference>
<name>A0A9J7BSB1_9BACT</name>